<sequence length="54" mass="5852">MSANTWTDDELRIPPKPLRITLYASPRLLRWQSLPLAAMTGLSLGLVAAGFLAG</sequence>
<feature type="transmembrane region" description="Helical" evidence="1">
    <location>
        <begin position="34"/>
        <end position="53"/>
    </location>
</feature>
<protein>
    <submittedName>
        <fullName evidence="2">Uncharacterized protein</fullName>
    </submittedName>
</protein>
<organism evidence="2 3">
    <name type="scientific">Sabulicella glaciei</name>
    <dbReference type="NCBI Taxonomy" id="2984948"/>
    <lineage>
        <taxon>Bacteria</taxon>
        <taxon>Pseudomonadati</taxon>
        <taxon>Pseudomonadota</taxon>
        <taxon>Alphaproteobacteria</taxon>
        <taxon>Acetobacterales</taxon>
        <taxon>Acetobacteraceae</taxon>
        <taxon>Sabulicella</taxon>
    </lineage>
</organism>
<name>A0ABT3NWN4_9PROT</name>
<keyword evidence="1" id="KW-0812">Transmembrane</keyword>
<proteinExistence type="predicted"/>
<dbReference type="Proteomes" id="UP001526430">
    <property type="component" value="Unassembled WGS sequence"/>
</dbReference>
<dbReference type="EMBL" id="JAPFQI010000008">
    <property type="protein sequence ID" value="MCW8086303.1"/>
    <property type="molecule type" value="Genomic_DNA"/>
</dbReference>
<accession>A0ABT3NWN4</accession>
<keyword evidence="3" id="KW-1185">Reference proteome</keyword>
<dbReference type="RefSeq" id="WP_301590317.1">
    <property type="nucleotide sequence ID" value="NZ_JAPFQI010000008.1"/>
</dbReference>
<evidence type="ECO:0000256" key="1">
    <source>
        <dbReference type="SAM" id="Phobius"/>
    </source>
</evidence>
<evidence type="ECO:0000313" key="2">
    <source>
        <dbReference type="EMBL" id="MCW8086303.1"/>
    </source>
</evidence>
<keyword evidence="1" id="KW-1133">Transmembrane helix</keyword>
<evidence type="ECO:0000313" key="3">
    <source>
        <dbReference type="Proteomes" id="UP001526430"/>
    </source>
</evidence>
<keyword evidence="1" id="KW-0472">Membrane</keyword>
<comment type="caution">
    <text evidence="2">The sequence shown here is derived from an EMBL/GenBank/DDBJ whole genome shotgun (WGS) entry which is preliminary data.</text>
</comment>
<reference evidence="2 3" key="1">
    <citation type="submission" date="2022-10" db="EMBL/GenBank/DDBJ databases">
        <title>Roseococcus glaciei nov., sp. nov., isolated from glacier.</title>
        <authorList>
            <person name="Liu Q."/>
            <person name="Xin Y.-H."/>
        </authorList>
    </citation>
    <scope>NUCLEOTIDE SEQUENCE [LARGE SCALE GENOMIC DNA]</scope>
    <source>
        <strain evidence="2 3">MDT2-1-1</strain>
    </source>
</reference>
<gene>
    <name evidence="2" type="ORF">OF850_11740</name>
</gene>